<dbReference type="PANTHER" id="PTHR10924">
    <property type="entry name" value="MAJOR FACILITATOR SUPERFAMILY PROTEIN-RELATED"/>
    <property type="match status" value="1"/>
</dbReference>
<keyword evidence="3 6" id="KW-1133">Transmembrane helix</keyword>
<evidence type="ECO:0000313" key="7">
    <source>
        <dbReference type="EMBL" id="KAG2182035.1"/>
    </source>
</evidence>
<comment type="subcellular location">
    <subcellularLocation>
        <location evidence="1">Membrane</location>
        <topology evidence="1">Multi-pass membrane protein</topology>
    </subcellularLocation>
</comment>
<feature type="transmembrane region" description="Helical" evidence="6">
    <location>
        <begin position="104"/>
        <end position="127"/>
    </location>
</feature>
<keyword evidence="8" id="KW-1185">Reference proteome</keyword>
<dbReference type="Gene3D" id="1.20.1250.20">
    <property type="entry name" value="MFS general substrate transporter like domains"/>
    <property type="match status" value="2"/>
</dbReference>
<dbReference type="Pfam" id="PF07690">
    <property type="entry name" value="MFS_1"/>
    <property type="match status" value="1"/>
</dbReference>
<keyword evidence="4 6" id="KW-0472">Membrane</keyword>
<feature type="transmembrane region" description="Helical" evidence="6">
    <location>
        <begin position="442"/>
        <end position="461"/>
    </location>
</feature>
<evidence type="ECO:0000256" key="3">
    <source>
        <dbReference type="ARBA" id="ARBA00022989"/>
    </source>
</evidence>
<comment type="caution">
    <text evidence="7">The sequence shown here is derived from an EMBL/GenBank/DDBJ whole genome shotgun (WGS) entry which is preliminary data.</text>
</comment>
<feature type="transmembrane region" description="Helical" evidence="6">
    <location>
        <begin position="376"/>
        <end position="396"/>
    </location>
</feature>
<dbReference type="GO" id="GO:0016020">
    <property type="term" value="C:membrane"/>
    <property type="evidence" value="ECO:0007669"/>
    <property type="project" value="UniProtKB-SubCell"/>
</dbReference>
<protein>
    <recommendedName>
        <fullName evidence="9">MFS general substrate transporter</fullName>
    </recommendedName>
</protein>
<dbReference type="PANTHER" id="PTHR10924:SF6">
    <property type="entry name" value="SOLUTE CARRIER FAMILY 49 MEMBER A3"/>
    <property type="match status" value="1"/>
</dbReference>
<reference evidence="7" key="1">
    <citation type="submission" date="2020-12" db="EMBL/GenBank/DDBJ databases">
        <title>Metabolic potential, ecology and presence of endohyphal bacteria is reflected in genomic diversity of Mucoromycotina.</title>
        <authorList>
            <person name="Muszewska A."/>
            <person name="Okrasinska A."/>
            <person name="Steczkiewicz K."/>
            <person name="Drgas O."/>
            <person name="Orlowska M."/>
            <person name="Perlinska-Lenart U."/>
            <person name="Aleksandrzak-Piekarczyk T."/>
            <person name="Szatraj K."/>
            <person name="Zielenkiewicz U."/>
            <person name="Pilsyk S."/>
            <person name="Malc E."/>
            <person name="Mieczkowski P."/>
            <person name="Kruszewska J.S."/>
            <person name="Biernat P."/>
            <person name="Pawlowska J."/>
        </authorList>
    </citation>
    <scope>NUCLEOTIDE SEQUENCE</scope>
    <source>
        <strain evidence="7">WA0000067209</strain>
    </source>
</reference>
<gene>
    <name evidence="7" type="ORF">INT43_006961</name>
</gene>
<evidence type="ECO:0008006" key="9">
    <source>
        <dbReference type="Google" id="ProtNLM"/>
    </source>
</evidence>
<evidence type="ECO:0000256" key="2">
    <source>
        <dbReference type="ARBA" id="ARBA00022692"/>
    </source>
</evidence>
<feature type="region of interest" description="Disordered" evidence="5">
    <location>
        <begin position="1"/>
        <end position="27"/>
    </location>
</feature>
<feature type="transmembrane region" description="Helical" evidence="6">
    <location>
        <begin position="136"/>
        <end position="153"/>
    </location>
</feature>
<feature type="transmembrane region" description="Helical" evidence="6">
    <location>
        <begin position="165"/>
        <end position="186"/>
    </location>
</feature>
<keyword evidence="2 6" id="KW-0812">Transmembrane</keyword>
<name>A0A8H7PY33_MORIS</name>
<accession>A0A8H7PY33</accession>
<sequence>MTADQESFHYAPRNKRRSSIQADVPPLNIDQSPSFHFSDETYVSSPSETQTVIESHAPAPRTYPIAWLILLLLVGLRSAVSIYQTTFSPIPSVVAEYLGVSLTAINWLSNVQSVVYVALSFITGWLFEAIGVKKSLLLAGCLNTIGCWIRWLAVQLPQPSFPILMVGQVIASASCPLTLNIMTMFAATWFTESRRATAGVFVASNYGGIVAYFLMPAIATGKDKIGFTLIIVAVIASVTTLPFLFIPERPPTPASVVSTEPKPSYFGGIKLLTRNKHYWILLAIHGINVGLSISFGNLFAQILTPYGYTNSQAGILSAVGLVSGTLGCSVAGPVLDLTKQHKLFLRLMAPLMLTTYLAFVFVIQKESFAAVLYVNAMNQFFLSFLVPVVIELGAEASYPVPESTSSSFLWQFCQAFGFVFVLVMDQLRDPNGTPKNNLRRGLMFQCGAAVVCTLLCLFYNGPMRRTEAVKQLASQETETIIINKEEQA</sequence>
<dbReference type="InterPro" id="IPR011701">
    <property type="entry name" value="MFS"/>
</dbReference>
<proteinExistence type="predicted"/>
<feature type="transmembrane region" description="Helical" evidence="6">
    <location>
        <begin position="65"/>
        <end position="84"/>
    </location>
</feature>
<dbReference type="GO" id="GO:0022857">
    <property type="term" value="F:transmembrane transporter activity"/>
    <property type="evidence" value="ECO:0007669"/>
    <property type="project" value="InterPro"/>
</dbReference>
<dbReference type="Proteomes" id="UP000654370">
    <property type="component" value="Unassembled WGS sequence"/>
</dbReference>
<dbReference type="AlphaFoldDB" id="A0A8H7PY33"/>
<evidence type="ECO:0000256" key="5">
    <source>
        <dbReference type="SAM" id="MobiDB-lite"/>
    </source>
</evidence>
<dbReference type="InterPro" id="IPR049680">
    <property type="entry name" value="FLVCR1-2_SLC49-like"/>
</dbReference>
<dbReference type="InterPro" id="IPR036259">
    <property type="entry name" value="MFS_trans_sf"/>
</dbReference>
<dbReference type="OrthoDB" id="422206at2759"/>
<feature type="transmembrane region" description="Helical" evidence="6">
    <location>
        <begin position="278"/>
        <end position="300"/>
    </location>
</feature>
<dbReference type="EMBL" id="JAEPQZ010000004">
    <property type="protein sequence ID" value="KAG2182035.1"/>
    <property type="molecule type" value="Genomic_DNA"/>
</dbReference>
<feature type="transmembrane region" description="Helical" evidence="6">
    <location>
        <begin position="408"/>
        <end position="427"/>
    </location>
</feature>
<evidence type="ECO:0000313" key="8">
    <source>
        <dbReference type="Proteomes" id="UP000654370"/>
    </source>
</evidence>
<evidence type="ECO:0000256" key="1">
    <source>
        <dbReference type="ARBA" id="ARBA00004141"/>
    </source>
</evidence>
<dbReference type="SUPFAM" id="SSF103473">
    <property type="entry name" value="MFS general substrate transporter"/>
    <property type="match status" value="1"/>
</dbReference>
<feature type="transmembrane region" description="Helical" evidence="6">
    <location>
        <begin position="198"/>
        <end position="219"/>
    </location>
</feature>
<evidence type="ECO:0000256" key="6">
    <source>
        <dbReference type="SAM" id="Phobius"/>
    </source>
</evidence>
<feature type="transmembrane region" description="Helical" evidence="6">
    <location>
        <begin position="343"/>
        <end position="364"/>
    </location>
</feature>
<organism evidence="7 8">
    <name type="scientific">Mortierella isabellina</name>
    <name type="common">Filamentous fungus</name>
    <name type="synonym">Umbelopsis isabellina</name>
    <dbReference type="NCBI Taxonomy" id="91625"/>
    <lineage>
        <taxon>Eukaryota</taxon>
        <taxon>Fungi</taxon>
        <taxon>Fungi incertae sedis</taxon>
        <taxon>Mucoromycota</taxon>
        <taxon>Mucoromycotina</taxon>
        <taxon>Umbelopsidomycetes</taxon>
        <taxon>Umbelopsidales</taxon>
        <taxon>Umbelopsidaceae</taxon>
        <taxon>Umbelopsis</taxon>
    </lineage>
</organism>
<evidence type="ECO:0000256" key="4">
    <source>
        <dbReference type="ARBA" id="ARBA00023136"/>
    </source>
</evidence>
<feature type="transmembrane region" description="Helical" evidence="6">
    <location>
        <begin position="312"/>
        <end position="331"/>
    </location>
</feature>
<feature type="transmembrane region" description="Helical" evidence="6">
    <location>
        <begin position="225"/>
        <end position="246"/>
    </location>
</feature>